<dbReference type="AlphaFoldDB" id="A0A4Y8KLM3"/>
<dbReference type="EMBL" id="SOHQ01000036">
    <property type="protein sequence ID" value="TFD76571.1"/>
    <property type="molecule type" value="Genomic_DNA"/>
</dbReference>
<dbReference type="InterPro" id="IPR000182">
    <property type="entry name" value="GNAT_dom"/>
</dbReference>
<dbReference type="SUPFAM" id="SSF55729">
    <property type="entry name" value="Acyl-CoA N-acyltransferases (Nat)"/>
    <property type="match status" value="1"/>
</dbReference>
<accession>A0A4Y8KLM3</accession>
<dbReference type="Pfam" id="PF13302">
    <property type="entry name" value="Acetyltransf_3"/>
    <property type="match status" value="1"/>
</dbReference>
<dbReference type="PROSITE" id="PS51186">
    <property type="entry name" value="GNAT"/>
    <property type="match status" value="1"/>
</dbReference>
<evidence type="ECO:0000313" key="2">
    <source>
        <dbReference type="Proteomes" id="UP000298218"/>
    </source>
</evidence>
<comment type="caution">
    <text evidence="1">The sequence shown here is derived from an EMBL/GenBank/DDBJ whole genome shotgun (WGS) entry which is preliminary data.</text>
</comment>
<dbReference type="CDD" id="cd04301">
    <property type="entry name" value="NAT_SF"/>
    <property type="match status" value="1"/>
</dbReference>
<dbReference type="Proteomes" id="UP000298218">
    <property type="component" value="Unassembled WGS sequence"/>
</dbReference>
<reference evidence="1 2" key="1">
    <citation type="submission" date="2019-03" db="EMBL/GenBank/DDBJ databases">
        <title>Genomics of glacier-inhabiting Cryobacterium strains.</title>
        <authorList>
            <person name="Liu Q."/>
            <person name="Xin Y.-H."/>
        </authorList>
    </citation>
    <scope>NUCLEOTIDE SEQUENCE [LARGE SCALE GENOMIC DNA]</scope>
    <source>
        <strain evidence="1 2">CGMCC 1.4292</strain>
    </source>
</reference>
<proteinExistence type="predicted"/>
<dbReference type="GO" id="GO:0016747">
    <property type="term" value="F:acyltransferase activity, transferring groups other than amino-acyl groups"/>
    <property type="evidence" value="ECO:0007669"/>
    <property type="project" value="InterPro"/>
</dbReference>
<protein>
    <submittedName>
        <fullName evidence="1">N-acetyltransferase</fullName>
    </submittedName>
</protein>
<dbReference type="InterPro" id="IPR016181">
    <property type="entry name" value="Acyl_CoA_acyltransferase"/>
</dbReference>
<evidence type="ECO:0000313" key="1">
    <source>
        <dbReference type="EMBL" id="TFD76571.1"/>
    </source>
</evidence>
<dbReference type="PANTHER" id="PTHR43792">
    <property type="entry name" value="GNAT FAMILY, PUTATIVE (AFU_ORTHOLOGUE AFUA_3G00765)-RELATED-RELATED"/>
    <property type="match status" value="1"/>
</dbReference>
<keyword evidence="2" id="KW-1185">Reference proteome</keyword>
<organism evidence="1 2">
    <name type="scientific">Cryobacterium psychrophilum</name>
    <dbReference type="NCBI Taxonomy" id="41988"/>
    <lineage>
        <taxon>Bacteria</taxon>
        <taxon>Bacillati</taxon>
        <taxon>Actinomycetota</taxon>
        <taxon>Actinomycetes</taxon>
        <taxon>Micrococcales</taxon>
        <taxon>Microbacteriaceae</taxon>
        <taxon>Cryobacterium</taxon>
    </lineage>
</organism>
<sequence length="175" mass="19185">MVWPAPQRVETERFALEPVSVNHAPEMVVVLADPSLYEFIGGEPPTLEGLVRRYTAQSVGESDDGSQWWLNWVIRDNASGALVGFVQATVEEDAGRLSADIEWVVAPRAQGNGVATEATRGMIRWLREHGVDSLGAFVHPQHRASVAVAKHQGLNPTSTIQQGEIRWELNPAGVR</sequence>
<dbReference type="InterPro" id="IPR051531">
    <property type="entry name" value="N-acetyltransferase"/>
</dbReference>
<dbReference type="OrthoDB" id="4403558at2"/>
<dbReference type="Gene3D" id="3.40.630.30">
    <property type="match status" value="1"/>
</dbReference>
<gene>
    <name evidence="1" type="ORF">E3T53_13355</name>
</gene>
<dbReference type="RefSeq" id="WP_134172766.1">
    <property type="nucleotide sequence ID" value="NZ_SODI01000001.1"/>
</dbReference>
<keyword evidence="1" id="KW-0808">Transferase</keyword>
<dbReference type="PANTHER" id="PTHR43792:SF16">
    <property type="entry name" value="N-ACETYLTRANSFERASE DOMAIN-CONTAINING PROTEIN"/>
    <property type="match status" value="1"/>
</dbReference>
<name>A0A4Y8KLM3_9MICO</name>